<sequence>MSTDTCREEELRWPGVITTFDGKCASSGLLQVITVEKKTRETVLTAQSAADRRRIEFAEMEIFQQLAHANCVKLLQGALRYGKRRGACKQHSHSDRLTDCGTEFVWMRFDFWSPKSVRPLLCIKLRTELSGRDEEGLRSRPFSIAYRTPLSTLASASGWQNVAFPRHVLNLSPVLTSTPSVCDTF</sequence>
<evidence type="ECO:0000313" key="1">
    <source>
        <dbReference type="EMBL" id="PTQ46783.1"/>
    </source>
</evidence>
<name>A0A2R6XKZ6_MARPO</name>
<protein>
    <submittedName>
        <fullName evidence="1">Uncharacterized protein</fullName>
    </submittedName>
</protein>
<dbReference type="Gramene" id="Mp5g22970.1">
    <property type="protein sequence ID" value="Mp5g22970.1.cds"/>
    <property type="gene ID" value="Mp5g22970"/>
</dbReference>
<organism evidence="1 2">
    <name type="scientific">Marchantia polymorpha</name>
    <name type="common">Common liverwort</name>
    <name type="synonym">Marchantia aquatica</name>
    <dbReference type="NCBI Taxonomy" id="3197"/>
    <lineage>
        <taxon>Eukaryota</taxon>
        <taxon>Viridiplantae</taxon>
        <taxon>Streptophyta</taxon>
        <taxon>Embryophyta</taxon>
        <taxon>Marchantiophyta</taxon>
        <taxon>Marchantiopsida</taxon>
        <taxon>Marchantiidae</taxon>
        <taxon>Marchantiales</taxon>
        <taxon>Marchantiaceae</taxon>
        <taxon>Marchantia</taxon>
    </lineage>
</organism>
<keyword evidence="2" id="KW-1185">Reference proteome</keyword>
<gene>
    <name evidence="1" type="ORF">MARPO_0010s0159</name>
</gene>
<dbReference type="AlphaFoldDB" id="A0A2R6XKZ6"/>
<evidence type="ECO:0000313" key="2">
    <source>
        <dbReference type="Proteomes" id="UP000244005"/>
    </source>
</evidence>
<accession>A0A2R6XKZ6</accession>
<proteinExistence type="predicted"/>
<dbReference type="Proteomes" id="UP000244005">
    <property type="component" value="Unassembled WGS sequence"/>
</dbReference>
<dbReference type="EMBL" id="KZ772682">
    <property type="protein sequence ID" value="PTQ46783.1"/>
    <property type="molecule type" value="Genomic_DNA"/>
</dbReference>
<reference evidence="2" key="1">
    <citation type="journal article" date="2017" name="Cell">
        <title>Insights into land plant evolution garnered from the Marchantia polymorpha genome.</title>
        <authorList>
            <person name="Bowman J.L."/>
            <person name="Kohchi T."/>
            <person name="Yamato K.T."/>
            <person name="Jenkins J."/>
            <person name="Shu S."/>
            <person name="Ishizaki K."/>
            <person name="Yamaoka S."/>
            <person name="Nishihama R."/>
            <person name="Nakamura Y."/>
            <person name="Berger F."/>
            <person name="Adam C."/>
            <person name="Aki S.S."/>
            <person name="Althoff F."/>
            <person name="Araki T."/>
            <person name="Arteaga-Vazquez M.A."/>
            <person name="Balasubrmanian S."/>
            <person name="Barry K."/>
            <person name="Bauer D."/>
            <person name="Boehm C.R."/>
            <person name="Briginshaw L."/>
            <person name="Caballero-Perez J."/>
            <person name="Catarino B."/>
            <person name="Chen F."/>
            <person name="Chiyoda S."/>
            <person name="Chovatia M."/>
            <person name="Davies K.M."/>
            <person name="Delmans M."/>
            <person name="Demura T."/>
            <person name="Dierschke T."/>
            <person name="Dolan L."/>
            <person name="Dorantes-Acosta A.E."/>
            <person name="Eklund D.M."/>
            <person name="Florent S.N."/>
            <person name="Flores-Sandoval E."/>
            <person name="Fujiyama A."/>
            <person name="Fukuzawa H."/>
            <person name="Galik B."/>
            <person name="Grimanelli D."/>
            <person name="Grimwood J."/>
            <person name="Grossniklaus U."/>
            <person name="Hamada T."/>
            <person name="Haseloff J."/>
            <person name="Hetherington A.J."/>
            <person name="Higo A."/>
            <person name="Hirakawa Y."/>
            <person name="Hundley H.N."/>
            <person name="Ikeda Y."/>
            <person name="Inoue K."/>
            <person name="Inoue S.I."/>
            <person name="Ishida S."/>
            <person name="Jia Q."/>
            <person name="Kakita M."/>
            <person name="Kanazawa T."/>
            <person name="Kawai Y."/>
            <person name="Kawashima T."/>
            <person name="Kennedy M."/>
            <person name="Kinose K."/>
            <person name="Kinoshita T."/>
            <person name="Kohara Y."/>
            <person name="Koide E."/>
            <person name="Komatsu K."/>
            <person name="Kopischke S."/>
            <person name="Kubo M."/>
            <person name="Kyozuka J."/>
            <person name="Lagercrantz U."/>
            <person name="Lin S.S."/>
            <person name="Lindquist E."/>
            <person name="Lipzen A.M."/>
            <person name="Lu C.W."/>
            <person name="De Luna E."/>
            <person name="Martienssen R.A."/>
            <person name="Minamino N."/>
            <person name="Mizutani M."/>
            <person name="Mizutani M."/>
            <person name="Mochizuki N."/>
            <person name="Monte I."/>
            <person name="Mosher R."/>
            <person name="Nagasaki H."/>
            <person name="Nakagami H."/>
            <person name="Naramoto S."/>
            <person name="Nishitani K."/>
            <person name="Ohtani M."/>
            <person name="Okamoto T."/>
            <person name="Okumura M."/>
            <person name="Phillips J."/>
            <person name="Pollak B."/>
            <person name="Reinders A."/>
            <person name="Rovekamp M."/>
            <person name="Sano R."/>
            <person name="Sawa S."/>
            <person name="Schmid M.W."/>
            <person name="Shirakawa M."/>
            <person name="Solano R."/>
            <person name="Spunde A."/>
            <person name="Suetsugu N."/>
            <person name="Sugano S."/>
            <person name="Sugiyama A."/>
            <person name="Sun R."/>
            <person name="Suzuki Y."/>
            <person name="Takenaka M."/>
            <person name="Takezawa D."/>
            <person name="Tomogane H."/>
            <person name="Tsuzuki M."/>
            <person name="Ueda T."/>
            <person name="Umeda M."/>
            <person name="Ward J.M."/>
            <person name="Watanabe Y."/>
            <person name="Yazaki K."/>
            <person name="Yokoyama R."/>
            <person name="Yoshitake Y."/>
            <person name="Yotsui I."/>
            <person name="Zachgo S."/>
            <person name="Schmutz J."/>
        </authorList>
    </citation>
    <scope>NUCLEOTIDE SEQUENCE [LARGE SCALE GENOMIC DNA]</scope>
    <source>
        <strain evidence="2">Tak-1</strain>
    </source>
</reference>